<dbReference type="AlphaFoldDB" id="A0A0F9NBM6"/>
<comment type="caution">
    <text evidence="1">The sequence shown here is derived from an EMBL/GenBank/DDBJ whole genome shotgun (WGS) entry which is preliminary data.</text>
</comment>
<protein>
    <submittedName>
        <fullName evidence="1">Uncharacterized protein</fullName>
    </submittedName>
</protein>
<name>A0A0F9NBM6_9ZZZZ</name>
<evidence type="ECO:0000313" key="1">
    <source>
        <dbReference type="EMBL" id="KKM78767.1"/>
    </source>
</evidence>
<proteinExistence type="predicted"/>
<sequence>MVKVGEQTSLCCQQPDAPAHLYSRGQARKALCCAACHDGSSDKAFTDTSG</sequence>
<reference evidence="1" key="1">
    <citation type="journal article" date="2015" name="Nature">
        <title>Complex archaea that bridge the gap between prokaryotes and eukaryotes.</title>
        <authorList>
            <person name="Spang A."/>
            <person name="Saw J.H."/>
            <person name="Jorgensen S.L."/>
            <person name="Zaremba-Niedzwiedzka K."/>
            <person name="Martijn J."/>
            <person name="Lind A.E."/>
            <person name="van Eijk R."/>
            <person name="Schleper C."/>
            <person name="Guy L."/>
            <person name="Ettema T.J."/>
        </authorList>
    </citation>
    <scope>NUCLEOTIDE SEQUENCE</scope>
</reference>
<accession>A0A0F9NBM6</accession>
<organism evidence="1">
    <name type="scientific">marine sediment metagenome</name>
    <dbReference type="NCBI Taxonomy" id="412755"/>
    <lineage>
        <taxon>unclassified sequences</taxon>
        <taxon>metagenomes</taxon>
        <taxon>ecological metagenomes</taxon>
    </lineage>
</organism>
<gene>
    <name evidence="1" type="ORF">LCGC14_1356710</name>
</gene>
<dbReference type="EMBL" id="LAZR01008436">
    <property type="protein sequence ID" value="KKM78767.1"/>
    <property type="molecule type" value="Genomic_DNA"/>
</dbReference>